<gene>
    <name evidence="3" type="ORF">NCI01_14875</name>
</gene>
<protein>
    <submittedName>
        <fullName evidence="3">Uncharacterized protein</fullName>
    </submittedName>
</protein>
<organism evidence="3 4">
    <name type="scientific">Nocardioides pinisoli</name>
    <dbReference type="NCBI Taxonomy" id="2950279"/>
    <lineage>
        <taxon>Bacteria</taxon>
        <taxon>Bacillati</taxon>
        <taxon>Actinomycetota</taxon>
        <taxon>Actinomycetes</taxon>
        <taxon>Propionibacteriales</taxon>
        <taxon>Nocardioidaceae</taxon>
        <taxon>Nocardioides</taxon>
    </lineage>
</organism>
<feature type="transmembrane region" description="Helical" evidence="2">
    <location>
        <begin position="66"/>
        <end position="89"/>
    </location>
</feature>
<feature type="compositionally biased region" description="Gly residues" evidence="1">
    <location>
        <begin position="115"/>
        <end position="125"/>
    </location>
</feature>
<feature type="compositionally biased region" description="Basic and acidic residues" evidence="1">
    <location>
        <begin position="94"/>
        <end position="114"/>
    </location>
</feature>
<feature type="region of interest" description="Disordered" evidence="1">
    <location>
        <begin position="93"/>
        <end position="144"/>
    </location>
</feature>
<comment type="caution">
    <text evidence="3">The sequence shown here is derived from an EMBL/GenBank/DDBJ whole genome shotgun (WGS) entry which is preliminary data.</text>
</comment>
<dbReference type="Proteomes" id="UP001204524">
    <property type="component" value="Unassembled WGS sequence"/>
</dbReference>
<evidence type="ECO:0000256" key="2">
    <source>
        <dbReference type="SAM" id="Phobius"/>
    </source>
</evidence>
<proteinExistence type="predicted"/>
<name>A0ABT1KZ98_9ACTN</name>
<evidence type="ECO:0000313" key="3">
    <source>
        <dbReference type="EMBL" id="MCP3423085.1"/>
    </source>
</evidence>
<feature type="compositionally biased region" description="Low complexity" evidence="1">
    <location>
        <begin position="33"/>
        <end position="44"/>
    </location>
</feature>
<keyword evidence="2" id="KW-0812">Transmembrane</keyword>
<keyword evidence="2" id="KW-1133">Transmembrane helix</keyword>
<evidence type="ECO:0000313" key="4">
    <source>
        <dbReference type="Proteomes" id="UP001204524"/>
    </source>
</evidence>
<dbReference type="RefSeq" id="WP_254182282.1">
    <property type="nucleotide sequence ID" value="NZ_JANARS010000006.1"/>
</dbReference>
<keyword evidence="4" id="KW-1185">Reference proteome</keyword>
<sequence length="144" mass="14905">MSDDKPHDETQPVRPAGAEPRPTAPPTPPPTPAATEPPAAAYAAQRRGFRERLRTWRGSRDGDRTYGLAALIASALAGLIVGGLGWAAVSAAVDDDHGPDRDGWVQRDDDRGPGDRGGMPGGPRGVPGQLPPTTAPDDEEGSAS</sequence>
<accession>A0ABT1KZ98</accession>
<feature type="compositionally biased region" description="Pro residues" evidence="1">
    <location>
        <begin position="22"/>
        <end position="32"/>
    </location>
</feature>
<feature type="compositionally biased region" description="Basic and acidic residues" evidence="1">
    <location>
        <begin position="48"/>
        <end position="63"/>
    </location>
</feature>
<reference evidence="3 4" key="1">
    <citation type="submission" date="2022-06" db="EMBL/GenBank/DDBJ databases">
        <authorList>
            <person name="So Y."/>
        </authorList>
    </citation>
    <scope>NUCLEOTIDE SEQUENCE [LARGE SCALE GENOMIC DNA]</scope>
    <source>
        <strain evidence="3 4">STR3</strain>
    </source>
</reference>
<feature type="compositionally biased region" description="Basic and acidic residues" evidence="1">
    <location>
        <begin position="1"/>
        <end position="11"/>
    </location>
</feature>
<evidence type="ECO:0000256" key="1">
    <source>
        <dbReference type="SAM" id="MobiDB-lite"/>
    </source>
</evidence>
<feature type="region of interest" description="Disordered" evidence="1">
    <location>
        <begin position="1"/>
        <end position="63"/>
    </location>
</feature>
<dbReference type="EMBL" id="JANARS010000006">
    <property type="protein sequence ID" value="MCP3423085.1"/>
    <property type="molecule type" value="Genomic_DNA"/>
</dbReference>
<keyword evidence="2" id="KW-0472">Membrane</keyword>